<dbReference type="AlphaFoldDB" id="B9ESH2"/>
<reference evidence="2 3" key="1">
    <citation type="journal article" date="2003" name="Nature">
        <title>Genome divergence in two Prochlorococcus ecotypes reflects oceanic niche differentiation.</title>
        <authorList>
            <person name="Rocap G."/>
            <person name="Larimer F.W."/>
            <person name="Lamerdin J.E."/>
            <person name="Malfatti S."/>
            <person name="Chain P."/>
            <person name="Ahlgren N.A."/>
            <person name="Arellano A."/>
            <person name="Coleman M."/>
            <person name="Hauser L."/>
            <person name="Hess W.R."/>
            <person name="Johnson Z.I."/>
            <person name="Land M.L."/>
            <person name="Lindell D."/>
            <person name="Post A.F."/>
            <person name="Regala W."/>
            <person name="Shah M."/>
            <person name="Shaw S.L."/>
            <person name="Steglich C."/>
            <person name="Sullivan M.B."/>
            <person name="Ting C.S."/>
            <person name="Tolonen A."/>
            <person name="Webb E.A."/>
            <person name="Zinser E.R."/>
            <person name="Chisholm S.W."/>
        </authorList>
    </citation>
    <scope>NUCLEOTIDE SEQUENCE [LARGE SCALE GENOMIC DNA]</scope>
    <source>
        <strain evidence="3">MIT 9313</strain>
    </source>
</reference>
<organism evidence="2 3">
    <name type="scientific">Prochlorococcus marinus (strain MIT 9313)</name>
    <dbReference type="NCBI Taxonomy" id="74547"/>
    <lineage>
        <taxon>Bacteria</taxon>
        <taxon>Bacillati</taxon>
        <taxon>Cyanobacteriota</taxon>
        <taxon>Cyanophyceae</taxon>
        <taxon>Synechococcales</taxon>
        <taxon>Prochlorococcaceae</taxon>
        <taxon>Prochlorococcus</taxon>
    </lineage>
</organism>
<accession>B9ESH2</accession>
<evidence type="ECO:0000313" key="3">
    <source>
        <dbReference type="Proteomes" id="UP000001423"/>
    </source>
</evidence>
<sequence length="53" mass="6135">MLGTLLFYQRSHLKGHDHKIESNRHPRGHDENRQIIRSISLQKTSKGKGGKSR</sequence>
<gene>
    <name evidence="2" type="ordered locus">PMT_2799</name>
</gene>
<feature type="region of interest" description="Disordered" evidence="1">
    <location>
        <begin position="16"/>
        <end position="53"/>
    </location>
</feature>
<proteinExistence type="predicted"/>
<feature type="compositionally biased region" description="Basic and acidic residues" evidence="1">
    <location>
        <begin position="18"/>
        <end position="34"/>
    </location>
</feature>
<dbReference type="Proteomes" id="UP000001423">
    <property type="component" value="Chromosome"/>
</dbReference>
<dbReference type="HOGENOM" id="CLU_3065042_0_0_3"/>
<keyword evidence="3" id="KW-1185">Reference proteome</keyword>
<evidence type="ECO:0000256" key="1">
    <source>
        <dbReference type="SAM" id="MobiDB-lite"/>
    </source>
</evidence>
<dbReference type="KEGG" id="pmt:PMT_2799"/>
<dbReference type="EMBL" id="BX548175">
    <property type="protein sequence ID" value="CAX32317.1"/>
    <property type="molecule type" value="Genomic_DNA"/>
</dbReference>
<protein>
    <submittedName>
        <fullName evidence="2">Uncharacterized protein</fullName>
    </submittedName>
</protein>
<feature type="compositionally biased region" description="Polar residues" evidence="1">
    <location>
        <begin position="35"/>
        <end position="44"/>
    </location>
</feature>
<name>B9ESH2_PROMM</name>
<evidence type="ECO:0000313" key="2">
    <source>
        <dbReference type="EMBL" id="CAX32317.1"/>
    </source>
</evidence>